<dbReference type="GO" id="GO:0016567">
    <property type="term" value="P:protein ubiquitination"/>
    <property type="evidence" value="ECO:0007669"/>
    <property type="project" value="UniProtKB-UniPathway"/>
</dbReference>
<keyword evidence="10" id="KW-0677">Repeat</keyword>
<dbReference type="GO" id="GO:1990116">
    <property type="term" value="P:ribosome-associated ubiquitin-dependent protein catabolic process"/>
    <property type="evidence" value="ECO:0007669"/>
    <property type="project" value="UniProtKB-UniRule"/>
</dbReference>
<dbReference type="GO" id="GO:0072344">
    <property type="term" value="P:rescue of stalled ribosome"/>
    <property type="evidence" value="ECO:0007669"/>
    <property type="project" value="UniProtKB-UniRule"/>
</dbReference>
<dbReference type="Pfam" id="PF23280">
    <property type="entry name" value="TPR_26"/>
    <property type="match status" value="1"/>
</dbReference>
<proteinExistence type="inferred from homology"/>
<evidence type="ECO:0000256" key="4">
    <source>
        <dbReference type="ARBA" id="ARBA00007997"/>
    </source>
</evidence>
<evidence type="ECO:0000256" key="7">
    <source>
        <dbReference type="ARBA" id="ARBA00022490"/>
    </source>
</evidence>
<dbReference type="Pfam" id="PF22999">
    <property type="entry name" value="LTN1_E3_ligase_6th"/>
    <property type="match status" value="1"/>
</dbReference>
<dbReference type="PANTHER" id="PTHR12389:SF0">
    <property type="entry name" value="E3 UBIQUITIN-PROTEIN LIGASE LISTERIN"/>
    <property type="match status" value="1"/>
</dbReference>
<dbReference type="InterPro" id="IPR057030">
    <property type="entry name" value="TPR_Rkr-1"/>
</dbReference>
<keyword evidence="19" id="KW-1185">Reference proteome</keyword>
<comment type="function">
    <text evidence="14">E3 ubiquitin-protein ligase component of the ribosome quality control complex (RQC), a ribosome-associated complex that mediates ubiquitination and extraction of incompletely synthesized nascent chains for proteasomal degradation. Mediates ubiquitination of proteins derived from mRNAs lacking stop codons (non-stop proteins) and other translation arrest products induced by poly-lysine sequences and tandem rare codons. Ubiquitination leads to CDC48 recruitment for extraction and degradation of the incomplete translation product. May indirectly play a role in chromatin function and transcription.</text>
</comment>
<evidence type="ECO:0000313" key="18">
    <source>
        <dbReference type="EMBL" id="PTB64891.1"/>
    </source>
</evidence>
<dbReference type="InterPro" id="IPR011016">
    <property type="entry name" value="Znf_RING-CH"/>
</dbReference>
<keyword evidence="8 16" id="KW-0808">Transferase</keyword>
<protein>
    <recommendedName>
        <fullName evidence="6 16">E3 ubiquitin-protein ligase listerin</fullName>
        <ecNumber evidence="5 16">2.3.2.27</ecNumber>
    </recommendedName>
    <alternativeName>
        <fullName evidence="16">RING-type E3 ubiquitin transferase listerin</fullName>
    </alternativeName>
</protein>
<keyword evidence="13 16" id="KW-0862">Zinc</keyword>
<dbReference type="InterPro" id="IPR016024">
    <property type="entry name" value="ARM-type_fold"/>
</dbReference>
<feature type="domain" description="RING-type" evidence="17">
    <location>
        <begin position="1554"/>
        <end position="1600"/>
    </location>
</feature>
<dbReference type="SMART" id="SM00744">
    <property type="entry name" value="RINGv"/>
    <property type="match status" value="1"/>
</dbReference>
<dbReference type="InterPro" id="IPR054477">
    <property type="entry name" value="LTN1_E3_ligase_6th"/>
</dbReference>
<evidence type="ECO:0000256" key="14">
    <source>
        <dbReference type="ARBA" id="ARBA00055150"/>
    </source>
</evidence>
<evidence type="ECO:0000256" key="1">
    <source>
        <dbReference type="ARBA" id="ARBA00000900"/>
    </source>
</evidence>
<evidence type="ECO:0000313" key="19">
    <source>
        <dbReference type="Proteomes" id="UP000241546"/>
    </source>
</evidence>
<dbReference type="RefSeq" id="XP_024748211.1">
    <property type="nucleotide sequence ID" value="XM_024892815.1"/>
</dbReference>
<comment type="similarity">
    <text evidence="4 16">Belongs to the LTN1 family.</text>
</comment>
<sequence>MKRPSRAPGATFGAFGAPGGTGTLSYLAEPPSFSAVSDPNVVVSLKNLLKKDSTTKTKALEDLLAHVQAWPHERNGGVEDALLDVWTAVYPRLSIDNARRVRELAHSLQFELIKSARRRAERHIPKIVGAWLAGLYDRDRGVARAASEGLSSLINTPDKVAAFWRKCQAQILDYAIDAIRETPDTLSDDRSTTKDDAEAKYIRVVAGSLSLVLSLLQRLTDEEIAGLGDKLDDFFSEDAVWRAITFNDAAVRKTVCHLLITCLNRKLPYAESTQARQAMVTGGLKTNQTGSALDYVRALTRLSRAVPDLWTPAPKEKKPALSRLRQFIEKGSQGCPAKFWEHLDELISVLPEAQMKKLETASEFLEAVKAGVTNREEPRTNTSMAWKCYIDTLKRLIKNLSDDEKLVFAREQVFPLFEHSLLTVSDKPVAIPLGPNAMSILVEAHLTILRGPSVVVAASAEEWERLGQLLCTRISNSLPEVSREYQSSQEKIGEEGRRWFGLVGEIHRKLASIGESLPDQTAAPSKTVIDQCVSILQNRNMKPFGAAVALEYALSTAQHLFDGETGDKVAEFLSTAARDSAEKVIQSASSRPLLSCLNLLGAIPSREQTYRTIWNSWIEAVLEFPDRATRNSALASLISEEKASEPTQGNAKLQAYIISEAIEAVKGQAPGWELLEAAMNEKGLSDESCKQLSEKLLDILDKEQALAEPALRALEIIAKGRPQLFTENDSLHTALVAQLLSLSEISSNVVSSKAIAIRAILQGEGGAGTQPVIEIIQDNLEGAGPQSLDIETLSKQAQQAHAAGIAVEEIFPGTNAWMQKLAPFLEQPINPSLSITNSLGGAATLANVTAQPNEIRVPRDRKGRSVPLRMSLYSARLLEEGVDVAKLPREFQVELLYIQCLTIQLVTDQITSRDENGLWLTLDTAEAVSEAESLVTTLRTSIINKSSLASQWWDNSVDEEQAHIFRGLVDLLKEESRELTSRGVYSARALSDIIQAVAEAHGLLPSLEETLLKPVLTKAAPETALLAAASISGFGETIKSSKLASNFCNRLVSDIAGASADDSKTMMILVLLSLSAQVYDGGELPVANNRIVFAVRQITSWLEDGEPLSAPLSAEICRVLNQLLPCMSDVFGSYWEKAIEFSLDLWEQAASYPLPDALPFIHSSLKLVKTLENIEDPNDDLQDALRESASKRSKSLIELLKLPRGASSQPLEIVDAMLCREVEKVSIKNLKDVSDIYELVASESQDIQTAAFDLLHRALPAIQEQRSIDTVLDKTDARLPDELLSLLLDAPTLERYSDEMLAQFPSPIRSYLLSWKLVFDAYSASSFKLRSDFTENLKTDDYISPFLDFMFDVLGHSAAHPLNLEREQLTTEHIQNYDIKVARSEPEERSMQWLLVHLFYLTLKYIPGLFKAWYLACRSKQTRIAVEAWTTKYFSPLIISETLDDVQAWVDQQEPPGPDEQEVVVRISKNAREVLVGYEVDETQASIVIKVSPNYPIEAVTVTGQEAVAVKERTWNSWIMTTQGVITFSGGSVIDGLQILKRNIVGALKGQTECAICYSVIAADKRMPDKRCSTCKNLFHRTCLYKWFQSSSQNTCPLCRNPIDYLGSDGQKRRRAQRERDDF</sequence>
<dbReference type="Gene3D" id="3.30.40.10">
    <property type="entry name" value="Zinc/RING finger domain, C3HC4 (zinc finger)"/>
    <property type="match status" value="1"/>
</dbReference>
<comment type="pathway">
    <text evidence="3 16">Protein modification; protein ubiquitination.</text>
</comment>
<name>A0A2T4B6R0_9HYPO</name>
<evidence type="ECO:0000256" key="12">
    <source>
        <dbReference type="ARBA" id="ARBA00022786"/>
    </source>
</evidence>
<evidence type="ECO:0000256" key="13">
    <source>
        <dbReference type="ARBA" id="ARBA00022833"/>
    </source>
</evidence>
<dbReference type="InterPro" id="IPR054478">
    <property type="entry name" value="LTN1_UBC"/>
</dbReference>
<evidence type="ECO:0000256" key="10">
    <source>
        <dbReference type="ARBA" id="ARBA00022737"/>
    </source>
</evidence>
<evidence type="ECO:0000256" key="11">
    <source>
        <dbReference type="ARBA" id="ARBA00022771"/>
    </source>
</evidence>
<comment type="subunit">
    <text evidence="16">Component of the ribosome quality control complex (RQC).</text>
</comment>
<dbReference type="SMART" id="SM00184">
    <property type="entry name" value="RING"/>
    <property type="match status" value="1"/>
</dbReference>
<evidence type="ECO:0000259" key="17">
    <source>
        <dbReference type="PROSITE" id="PS50089"/>
    </source>
</evidence>
<dbReference type="Pfam" id="PF23009">
    <property type="entry name" value="UBC_like"/>
    <property type="match status" value="1"/>
</dbReference>
<comment type="catalytic activity">
    <reaction evidence="1 16">
        <text>S-ubiquitinyl-[E2 ubiquitin-conjugating enzyme]-L-cysteine + [acceptor protein]-L-lysine = [E2 ubiquitin-conjugating enzyme]-L-cysteine + N(6)-ubiquitinyl-[acceptor protein]-L-lysine.</text>
        <dbReference type="EC" id="2.3.2.27"/>
    </reaction>
</comment>
<dbReference type="InterPro" id="IPR039804">
    <property type="entry name" value="RING-CH-C4HC3_LTN1"/>
</dbReference>
<dbReference type="PANTHER" id="PTHR12389">
    <property type="entry name" value="ZINC FINGER PROTEIN 294"/>
    <property type="match status" value="1"/>
</dbReference>
<dbReference type="GO" id="GO:0061630">
    <property type="term" value="F:ubiquitin protein ligase activity"/>
    <property type="evidence" value="ECO:0007669"/>
    <property type="project" value="UniProtKB-UniRule"/>
</dbReference>
<evidence type="ECO:0000256" key="9">
    <source>
        <dbReference type="ARBA" id="ARBA00022723"/>
    </source>
</evidence>
<dbReference type="Gene3D" id="1.25.10.10">
    <property type="entry name" value="Leucine-rich Repeat Variant"/>
    <property type="match status" value="1"/>
</dbReference>
<dbReference type="Proteomes" id="UP000241546">
    <property type="component" value="Unassembled WGS sequence"/>
</dbReference>
<evidence type="ECO:0000256" key="16">
    <source>
        <dbReference type="RuleBase" id="RU367090"/>
    </source>
</evidence>
<dbReference type="FunFam" id="3.30.40.10:FF:000038">
    <property type="entry name" value="E3 ubiquitin-protein ligase listerin"/>
    <property type="match status" value="1"/>
</dbReference>
<evidence type="ECO:0000256" key="2">
    <source>
        <dbReference type="ARBA" id="ARBA00004514"/>
    </source>
</evidence>
<keyword evidence="9 16" id="KW-0479">Metal-binding</keyword>
<keyword evidence="12 16" id="KW-0833">Ubl conjugation pathway</keyword>
<dbReference type="GO" id="GO:0005829">
    <property type="term" value="C:cytosol"/>
    <property type="evidence" value="ECO:0007669"/>
    <property type="project" value="UniProtKB-SubCell"/>
</dbReference>
<dbReference type="EC" id="2.3.2.27" evidence="5 16"/>
<dbReference type="SUPFAM" id="SSF57850">
    <property type="entry name" value="RING/U-box"/>
    <property type="match status" value="1"/>
</dbReference>
<accession>A0A2T4B6R0</accession>
<comment type="subcellular location">
    <subcellularLocation>
        <location evidence="2">Cytoplasm</location>
        <location evidence="2">Cytosol</location>
    </subcellularLocation>
</comment>
<dbReference type="PROSITE" id="PS50089">
    <property type="entry name" value="ZF_RING_2"/>
    <property type="match status" value="1"/>
</dbReference>
<dbReference type="SUPFAM" id="SSF48371">
    <property type="entry name" value="ARM repeat"/>
    <property type="match status" value="1"/>
</dbReference>
<evidence type="ECO:0000256" key="6">
    <source>
        <dbReference type="ARBA" id="ARBA00017157"/>
    </source>
</evidence>
<dbReference type="GO" id="GO:1990112">
    <property type="term" value="C:RQC complex"/>
    <property type="evidence" value="ECO:0007669"/>
    <property type="project" value="UniProtKB-UniRule"/>
</dbReference>
<dbReference type="CDD" id="cd16491">
    <property type="entry name" value="RING-CH-C4HC3_LTN1"/>
    <property type="match status" value="1"/>
</dbReference>
<evidence type="ECO:0000256" key="3">
    <source>
        <dbReference type="ARBA" id="ARBA00004906"/>
    </source>
</evidence>
<dbReference type="InterPro" id="IPR011989">
    <property type="entry name" value="ARM-like"/>
</dbReference>
<evidence type="ECO:0000256" key="5">
    <source>
        <dbReference type="ARBA" id="ARBA00012483"/>
    </source>
</evidence>
<gene>
    <name evidence="18" type="ORF">BBK36DRAFT_1135944</name>
</gene>
<dbReference type="InterPro" id="IPR039795">
    <property type="entry name" value="LTN1/Rkr1"/>
</dbReference>
<comment type="function">
    <text evidence="16">E3 ubiquitin-protein ligase. Component of the ribosome quality control complex (RQC), a ribosome-associated complex that mediates ubiquitination and extraction of incompletely synthesized nascent chains for proteasomal degradation.</text>
</comment>
<dbReference type="OrthoDB" id="6108at2759"/>
<dbReference type="InterPro" id="IPR054476">
    <property type="entry name" value="Ltn1_N"/>
</dbReference>
<dbReference type="GO" id="GO:0008270">
    <property type="term" value="F:zinc ion binding"/>
    <property type="evidence" value="ECO:0007669"/>
    <property type="project" value="UniProtKB-KW"/>
</dbReference>
<evidence type="ECO:0000256" key="15">
    <source>
        <dbReference type="PROSITE-ProRule" id="PRU00175"/>
    </source>
</evidence>
<keyword evidence="11 15" id="KW-0863">Zinc-finger</keyword>
<dbReference type="EMBL" id="KZ680216">
    <property type="protein sequence ID" value="PTB64891.1"/>
    <property type="molecule type" value="Genomic_DNA"/>
</dbReference>
<dbReference type="GeneID" id="36600933"/>
<reference evidence="19" key="1">
    <citation type="submission" date="2016-07" db="EMBL/GenBank/DDBJ databases">
        <title>Multiple horizontal gene transfer events from other fungi enriched the ability of initially mycotrophic Trichoderma (Ascomycota) to feed on dead plant biomass.</title>
        <authorList>
            <consortium name="DOE Joint Genome Institute"/>
            <person name="Atanasova L."/>
            <person name="Chenthamara K."/>
            <person name="Zhang J."/>
            <person name="Grujic M."/>
            <person name="Henrissat B."/>
            <person name="Kuo A."/>
            <person name="Aerts A."/>
            <person name="Salamov A."/>
            <person name="Lipzen A."/>
            <person name="Labutti K."/>
            <person name="Barry K."/>
            <person name="Miao Y."/>
            <person name="Rahimi M.J."/>
            <person name="Shen Q."/>
            <person name="Grigoriev I.V."/>
            <person name="Kubicek C.P."/>
            <person name="Druzhinina I.S."/>
        </authorList>
    </citation>
    <scope>NUCLEOTIDE SEQUENCE [LARGE SCALE GENOMIC DNA]</scope>
    <source>
        <strain evidence="19">TUCIM 6016</strain>
    </source>
</reference>
<organism evidence="18 19">
    <name type="scientific">Trichoderma citrinoviride</name>
    <dbReference type="NCBI Taxonomy" id="58853"/>
    <lineage>
        <taxon>Eukaryota</taxon>
        <taxon>Fungi</taxon>
        <taxon>Dikarya</taxon>
        <taxon>Ascomycota</taxon>
        <taxon>Pezizomycotina</taxon>
        <taxon>Sordariomycetes</taxon>
        <taxon>Hypocreomycetidae</taxon>
        <taxon>Hypocreales</taxon>
        <taxon>Hypocreaceae</taxon>
        <taxon>Trichoderma</taxon>
    </lineage>
</organism>
<evidence type="ECO:0000256" key="8">
    <source>
        <dbReference type="ARBA" id="ARBA00022679"/>
    </source>
</evidence>
<keyword evidence="7" id="KW-0963">Cytoplasm</keyword>
<dbReference type="SMART" id="SM01197">
    <property type="entry name" value="FANCL_C"/>
    <property type="match status" value="1"/>
</dbReference>
<dbReference type="InterPro" id="IPR001841">
    <property type="entry name" value="Znf_RING"/>
</dbReference>
<dbReference type="Pfam" id="PF13639">
    <property type="entry name" value="zf-RING_2"/>
    <property type="match status" value="1"/>
</dbReference>
<dbReference type="Pfam" id="PF22958">
    <property type="entry name" value="Ltn1_1st"/>
    <property type="match status" value="1"/>
</dbReference>
<dbReference type="InterPro" id="IPR013083">
    <property type="entry name" value="Znf_RING/FYVE/PHD"/>
</dbReference>
<dbReference type="UniPathway" id="UPA00143"/>
<dbReference type="GO" id="GO:0043023">
    <property type="term" value="F:ribosomal large subunit binding"/>
    <property type="evidence" value="ECO:0007669"/>
    <property type="project" value="TreeGrafter"/>
</dbReference>